<evidence type="ECO:0000256" key="2">
    <source>
        <dbReference type="ARBA" id="ARBA00022475"/>
    </source>
</evidence>
<dbReference type="Proteomes" id="UP000236370">
    <property type="component" value="Unassembled WGS sequence"/>
</dbReference>
<dbReference type="GO" id="GO:0005085">
    <property type="term" value="F:guanyl-nucleotide exchange factor activity"/>
    <property type="evidence" value="ECO:0007669"/>
    <property type="project" value="UniProtKB-KW"/>
</dbReference>
<gene>
    <name evidence="6" type="ORF">CK820_G0052771</name>
</gene>
<comment type="caution">
    <text evidence="6">The sequence shown here is derived from an EMBL/GenBank/DDBJ whole genome shotgun (WGS) entry which is preliminary data.</text>
</comment>
<keyword evidence="2" id="KW-1003">Cell membrane</keyword>
<name>A0A2J8IVS6_PANTR</name>
<dbReference type="SUPFAM" id="SSF50729">
    <property type="entry name" value="PH domain-like"/>
    <property type="match status" value="1"/>
</dbReference>
<keyword evidence="3" id="KW-0344">Guanine-nucleotide releasing factor</keyword>
<feature type="non-terminal residue" evidence="6">
    <location>
        <position position="1"/>
    </location>
</feature>
<feature type="domain" description="Pleckstrin homology" evidence="5">
    <location>
        <begin position="3"/>
        <end position="89"/>
    </location>
</feature>
<evidence type="ECO:0000256" key="3">
    <source>
        <dbReference type="ARBA" id="ARBA00022658"/>
    </source>
</evidence>
<dbReference type="InterPro" id="IPR041681">
    <property type="entry name" value="PH_9"/>
</dbReference>
<dbReference type="GO" id="GO:0005886">
    <property type="term" value="C:plasma membrane"/>
    <property type="evidence" value="ECO:0007669"/>
    <property type="project" value="UniProtKB-SubCell"/>
</dbReference>
<dbReference type="EMBL" id="NBAG03000574">
    <property type="protein sequence ID" value="PNI14614.1"/>
    <property type="molecule type" value="Genomic_DNA"/>
</dbReference>
<reference evidence="6 7" key="1">
    <citation type="submission" date="2017-12" db="EMBL/GenBank/DDBJ databases">
        <title>High-resolution comparative analysis of great ape genomes.</title>
        <authorList>
            <person name="Pollen A."/>
            <person name="Hastie A."/>
            <person name="Hormozdiari F."/>
            <person name="Dougherty M."/>
            <person name="Liu R."/>
            <person name="Chaisson M."/>
            <person name="Hoppe E."/>
            <person name="Hill C."/>
            <person name="Pang A."/>
            <person name="Hillier L."/>
            <person name="Baker C."/>
            <person name="Armstrong J."/>
            <person name="Shendure J."/>
            <person name="Paten B."/>
            <person name="Wilson R."/>
            <person name="Chao H."/>
            <person name="Schneider V."/>
            <person name="Ventura M."/>
            <person name="Kronenberg Z."/>
            <person name="Murali S."/>
            <person name="Gordon D."/>
            <person name="Cantsilieris S."/>
            <person name="Munson K."/>
            <person name="Nelson B."/>
            <person name="Raja A."/>
            <person name="Underwood J."/>
            <person name="Diekhans M."/>
            <person name="Fiddes I."/>
            <person name="Haussler D."/>
            <person name="Eichler E."/>
        </authorList>
    </citation>
    <scope>NUCLEOTIDE SEQUENCE [LARGE SCALE GENOMIC DNA]</scope>
    <source>
        <strain evidence="6">Yerkes chimp pedigree #C0471</strain>
    </source>
</reference>
<protein>
    <submittedName>
        <fullName evidence="6">PSD4 isoform 7</fullName>
    </submittedName>
</protein>
<dbReference type="Pfam" id="PF15410">
    <property type="entry name" value="PH_9"/>
    <property type="match status" value="1"/>
</dbReference>
<dbReference type="Gene3D" id="2.30.29.30">
    <property type="entry name" value="Pleckstrin-homology domain (PH domain)/Phosphotyrosine-binding domain (PTB)"/>
    <property type="match status" value="1"/>
</dbReference>
<dbReference type="PANTHER" id="PTHR10663">
    <property type="entry name" value="GUANYL-NUCLEOTIDE EXCHANGE FACTOR"/>
    <property type="match status" value="1"/>
</dbReference>
<dbReference type="InterPro" id="IPR011993">
    <property type="entry name" value="PH-like_dom_sf"/>
</dbReference>
<sequence>MHQDADGKKTPWGKRGWKMFHTLLRGMVLYFLKGEDHCLEEESLVGQMVDEPVGVHHSLATPATHYTKKPHVFQLRTADWRLYLFQAPRSSIDPTRTAWTLPRTTCWICRGTYRSGGAVAASWRSIACGRSTWSTRKPATRPTCSCWWPACTAPLMLWTFGRSSWGGKLEALGSPSSA</sequence>
<accession>A0A2J8IVS6</accession>
<evidence type="ECO:0000313" key="6">
    <source>
        <dbReference type="EMBL" id="PNI14614.1"/>
    </source>
</evidence>
<evidence type="ECO:0000256" key="4">
    <source>
        <dbReference type="ARBA" id="ARBA00023136"/>
    </source>
</evidence>
<evidence type="ECO:0000313" key="7">
    <source>
        <dbReference type="Proteomes" id="UP000236370"/>
    </source>
</evidence>
<dbReference type="AlphaFoldDB" id="A0A2J8IVS6"/>
<dbReference type="FunFam" id="2.30.29.30:FF:000267">
    <property type="entry name" value="PH and SEC7 domain-containing protein 4"/>
    <property type="match status" value="1"/>
</dbReference>
<proteinExistence type="predicted"/>
<keyword evidence="4" id="KW-0472">Membrane</keyword>
<dbReference type="PANTHER" id="PTHR10663:SF338">
    <property type="entry name" value="PH AND SEC7 DOMAIN-CONTAINING PROTEIN 4"/>
    <property type="match status" value="1"/>
</dbReference>
<organism evidence="6 7">
    <name type="scientific">Pan troglodytes</name>
    <name type="common">Chimpanzee</name>
    <dbReference type="NCBI Taxonomy" id="9598"/>
    <lineage>
        <taxon>Eukaryota</taxon>
        <taxon>Metazoa</taxon>
        <taxon>Chordata</taxon>
        <taxon>Craniata</taxon>
        <taxon>Vertebrata</taxon>
        <taxon>Euteleostomi</taxon>
        <taxon>Mammalia</taxon>
        <taxon>Eutheria</taxon>
        <taxon>Euarchontoglires</taxon>
        <taxon>Primates</taxon>
        <taxon>Haplorrhini</taxon>
        <taxon>Catarrhini</taxon>
        <taxon>Hominidae</taxon>
        <taxon>Pan</taxon>
    </lineage>
</organism>
<comment type="subcellular location">
    <subcellularLocation>
        <location evidence="1">Cell membrane</location>
    </subcellularLocation>
</comment>
<evidence type="ECO:0000256" key="1">
    <source>
        <dbReference type="ARBA" id="ARBA00004236"/>
    </source>
</evidence>
<evidence type="ECO:0000259" key="5">
    <source>
        <dbReference type="Pfam" id="PF15410"/>
    </source>
</evidence>